<dbReference type="Proteomes" id="UP000198304">
    <property type="component" value="Unassembled WGS sequence"/>
</dbReference>
<proteinExistence type="predicted"/>
<dbReference type="InterPro" id="IPR006230">
    <property type="entry name" value="MutL"/>
</dbReference>
<protein>
    <recommendedName>
        <fullName evidence="3">DNA mismatch repair protein MutL</fullName>
    </recommendedName>
</protein>
<dbReference type="EMBL" id="FZOJ01000008">
    <property type="protein sequence ID" value="SNS33365.1"/>
    <property type="molecule type" value="Genomic_DNA"/>
</dbReference>
<gene>
    <name evidence="1" type="ORF">SAMN05446037_100833</name>
</gene>
<evidence type="ECO:0000313" key="1">
    <source>
        <dbReference type="EMBL" id="SNS33365.1"/>
    </source>
</evidence>
<dbReference type="PIRSF" id="PIRSF004729">
    <property type="entry name" value="MutL"/>
    <property type="match status" value="1"/>
</dbReference>
<keyword evidence="2" id="KW-1185">Reference proteome</keyword>
<name>A0A239DL43_9FIRM</name>
<evidence type="ECO:0008006" key="3">
    <source>
        <dbReference type="Google" id="ProtNLM"/>
    </source>
</evidence>
<dbReference type="NCBIfam" id="TIGR01319">
    <property type="entry name" value="glmL_fam"/>
    <property type="match status" value="1"/>
</dbReference>
<reference evidence="2" key="1">
    <citation type="submission" date="2017-06" db="EMBL/GenBank/DDBJ databases">
        <authorList>
            <person name="Varghese N."/>
            <person name="Submissions S."/>
        </authorList>
    </citation>
    <scope>NUCLEOTIDE SEQUENCE [LARGE SCALE GENOMIC DNA]</scope>
    <source>
        <strain evidence="2">SCA</strain>
    </source>
</reference>
<dbReference type="NCBIfam" id="NF040744">
    <property type="entry name" value="ornith_Or-4"/>
    <property type="match status" value="1"/>
</dbReference>
<dbReference type="Pfam" id="PF13941">
    <property type="entry name" value="MutL"/>
    <property type="match status" value="1"/>
</dbReference>
<evidence type="ECO:0000313" key="2">
    <source>
        <dbReference type="Proteomes" id="UP000198304"/>
    </source>
</evidence>
<sequence length="451" mass="49466">MRINVLVAEIGSTTTVINAFQDIHTLCPKFIGQGQSPTTVLEGDVNIGLQGAIEDLRKKLDVDKIEYDEMLATSSAAGGLKMTVHGLVYDMTVRAAKEAALGAGAIIHKITAGKLKRTDIKKFLEIKPNIILIAGGVDYGERDTAIYNAEKIAELNLKTPIIYAGNIENQEEIKEIFGESGNELYIVENVYPKIDQLNIEPTRRVIQDAFEAHITQAPGMKKVREMVKGPIIPTPGSVMEASKLLKEALGDLVTFDVGGATTDLHSVTEGSEEINRILLSPEPLAKRTVEGDLGVYVNMLNIVERIGKEKLQEELALNIDKMIEEHQPIPKTAEQIKFVERLTLKAVEVALERHVGKLRHLYGPGGKMTVAEGKDLSNVEYIIGTGGALTRLPNRVEILKTAIKKNTQNMLLPKEEAKILIDNDYIMASLGVLSKRYPEAALSLMKQSMGI</sequence>
<accession>A0A239DL43</accession>
<dbReference type="RefSeq" id="WP_089282717.1">
    <property type="nucleotide sequence ID" value="NZ_FZOJ01000008.1"/>
</dbReference>
<dbReference type="AlphaFoldDB" id="A0A239DL43"/>
<organism evidence="1 2">
    <name type="scientific">Anaerovirgula multivorans</name>
    <dbReference type="NCBI Taxonomy" id="312168"/>
    <lineage>
        <taxon>Bacteria</taxon>
        <taxon>Bacillati</taxon>
        <taxon>Bacillota</taxon>
        <taxon>Clostridia</taxon>
        <taxon>Peptostreptococcales</taxon>
        <taxon>Natronincolaceae</taxon>
        <taxon>Anaerovirgula</taxon>
    </lineage>
</organism>
<dbReference type="OrthoDB" id="9769453at2"/>